<dbReference type="EMBL" id="JBGFFX010000006">
    <property type="protein sequence ID" value="MEY8771094.1"/>
    <property type="molecule type" value="Genomic_DNA"/>
</dbReference>
<dbReference type="Proteomes" id="UP001565243">
    <property type="component" value="Unassembled WGS sequence"/>
</dbReference>
<evidence type="ECO:0000313" key="3">
    <source>
        <dbReference type="EMBL" id="MEY8771094.1"/>
    </source>
</evidence>
<organism evidence="3 4">
    <name type="scientific">Erwinia aeris</name>
    <dbReference type="NCBI Taxonomy" id="3239803"/>
    <lineage>
        <taxon>Bacteria</taxon>
        <taxon>Pseudomonadati</taxon>
        <taxon>Pseudomonadota</taxon>
        <taxon>Gammaproteobacteria</taxon>
        <taxon>Enterobacterales</taxon>
        <taxon>Erwiniaceae</taxon>
        <taxon>Erwinia</taxon>
    </lineage>
</organism>
<dbReference type="GO" id="GO:0016491">
    <property type="term" value="F:oxidoreductase activity"/>
    <property type="evidence" value="ECO:0007669"/>
    <property type="project" value="UniProtKB-KW"/>
</dbReference>
<keyword evidence="1 3" id="KW-0560">Oxidoreductase</keyword>
<dbReference type="Gene3D" id="3.30.9.10">
    <property type="entry name" value="D-Amino Acid Oxidase, subunit A, domain 2"/>
    <property type="match status" value="1"/>
</dbReference>
<dbReference type="PANTHER" id="PTHR13847">
    <property type="entry name" value="SARCOSINE DEHYDROGENASE-RELATED"/>
    <property type="match status" value="1"/>
</dbReference>
<sequence>MNNIVVVGGGFFGLYLAEQLALKGNDVTIFEKSPLLMSRASYVNQARVHNGYHYPRSILTALRSRVSFPRFVSEFQDCIESDFQKYYLISGHLGKVTADQFKRFCGRIGADCEEAPAKVKQLVNPAMIDAVFTTTEFAFDSHKLRTIMLERLQVANVKIMLNTDVTQVMPAGNGLSVQVNSAGSVDEVFADHVFNCTYSRINYLLESSGIELIPLKHEMTEMCLVEVPDHLKKIGITVMCGPFFSVMPFPSTAWHSFSHVRYTPHYQWSDALGEDYQDSQKRYDEDERHSAWRYMIADAQRYIPSLSECQYQKSIWEVKTILPRSDSDDSRPILFKPNHGLRGLHCIMGGKIDNIYDALQEVERVIELS</sequence>
<name>A0ABV4E843_9GAMM</name>
<accession>A0ABV4E843</accession>
<gene>
    <name evidence="3" type="ORF">AB6T85_11740</name>
</gene>
<dbReference type="PANTHER" id="PTHR13847:SF287">
    <property type="entry name" value="FAD-DEPENDENT OXIDOREDUCTASE DOMAIN-CONTAINING PROTEIN 1"/>
    <property type="match status" value="1"/>
</dbReference>
<evidence type="ECO:0000256" key="1">
    <source>
        <dbReference type="ARBA" id="ARBA00023002"/>
    </source>
</evidence>
<dbReference type="InterPro" id="IPR036188">
    <property type="entry name" value="FAD/NAD-bd_sf"/>
</dbReference>
<keyword evidence="4" id="KW-1185">Reference proteome</keyword>
<dbReference type="RefSeq" id="WP_369895638.1">
    <property type="nucleotide sequence ID" value="NZ_JBGFFX010000006.1"/>
</dbReference>
<dbReference type="Pfam" id="PF01266">
    <property type="entry name" value="DAO"/>
    <property type="match status" value="1"/>
</dbReference>
<evidence type="ECO:0000313" key="4">
    <source>
        <dbReference type="Proteomes" id="UP001565243"/>
    </source>
</evidence>
<comment type="caution">
    <text evidence="3">The sequence shown here is derived from an EMBL/GenBank/DDBJ whole genome shotgun (WGS) entry which is preliminary data.</text>
</comment>
<feature type="domain" description="FAD dependent oxidoreductase" evidence="2">
    <location>
        <begin position="4"/>
        <end position="336"/>
    </location>
</feature>
<proteinExistence type="predicted"/>
<dbReference type="SUPFAM" id="SSF51905">
    <property type="entry name" value="FAD/NAD(P)-binding domain"/>
    <property type="match status" value="1"/>
</dbReference>
<reference evidence="3 4" key="1">
    <citation type="submission" date="2024-07" db="EMBL/GenBank/DDBJ databases">
        <authorList>
            <person name="Hebao G."/>
        </authorList>
    </citation>
    <scope>NUCLEOTIDE SEQUENCE [LARGE SCALE GENOMIC DNA]</scope>
    <source>
        <strain evidence="3 4">ACCC 02193</strain>
    </source>
</reference>
<dbReference type="InterPro" id="IPR006076">
    <property type="entry name" value="FAD-dep_OxRdtase"/>
</dbReference>
<protein>
    <submittedName>
        <fullName evidence="3">NAD(P)/FAD-dependent oxidoreductase</fullName>
        <ecNumber evidence="3">1.-.-.-</ecNumber>
    </submittedName>
</protein>
<dbReference type="EC" id="1.-.-.-" evidence="3"/>
<dbReference type="Gene3D" id="3.50.50.60">
    <property type="entry name" value="FAD/NAD(P)-binding domain"/>
    <property type="match status" value="1"/>
</dbReference>
<evidence type="ECO:0000259" key="2">
    <source>
        <dbReference type="Pfam" id="PF01266"/>
    </source>
</evidence>